<keyword evidence="2" id="KW-0472">Membrane</keyword>
<keyword evidence="4" id="KW-1185">Reference proteome</keyword>
<dbReference type="AlphaFoldDB" id="A0A9P9JI04"/>
<keyword evidence="2" id="KW-1133">Transmembrane helix</keyword>
<sequence length="343" mass="35997">MSSSNSAAYQHFGLSCSDGGSFYICEGAAIEFIGCCTVDPCADDSGVCPDGKLRASTFNKDSYEDLPTQECAEADVASLWYTCAFNTPPFLGCCAENPCATGSCSRSNVTSAVLSSNESNRLDFLEPDGADSSTTSSASASASTSAAADNDGGSGLSTGVVAGIAAGAAAIGLLLLGFLIWKFWWAPRKRKQQGKEFSPVSHSAVQEQHQDQPGTPGTFFTGQQSPMSHYQQSFSSTPTAVPHYPSGVSMDQYGKLSPQMPGYDRPISMAYSDVSSVPNRGYSQAYSPPPMIPVQEMDGTSSLPPQELSAGDHHDAYNHQSPAQSPGFSPGMNHGASPNQNRN</sequence>
<feature type="transmembrane region" description="Helical" evidence="2">
    <location>
        <begin position="160"/>
        <end position="181"/>
    </location>
</feature>
<evidence type="ECO:0000256" key="2">
    <source>
        <dbReference type="SAM" id="Phobius"/>
    </source>
</evidence>
<dbReference type="Proteomes" id="UP000738349">
    <property type="component" value="Unassembled WGS sequence"/>
</dbReference>
<name>A0A9P9JI04_9HYPO</name>
<gene>
    <name evidence="3" type="ORF">EDB81DRAFT_877344</name>
</gene>
<keyword evidence="2" id="KW-0812">Transmembrane</keyword>
<dbReference type="OrthoDB" id="3692311at2759"/>
<evidence type="ECO:0000313" key="4">
    <source>
        <dbReference type="Proteomes" id="UP000738349"/>
    </source>
</evidence>
<proteinExistence type="predicted"/>
<accession>A0A9P9JI04</accession>
<feature type="compositionally biased region" description="Polar residues" evidence="1">
    <location>
        <begin position="200"/>
        <end position="239"/>
    </location>
</feature>
<organism evidence="3 4">
    <name type="scientific">Dactylonectria macrodidyma</name>
    <dbReference type="NCBI Taxonomy" id="307937"/>
    <lineage>
        <taxon>Eukaryota</taxon>
        <taxon>Fungi</taxon>
        <taxon>Dikarya</taxon>
        <taxon>Ascomycota</taxon>
        <taxon>Pezizomycotina</taxon>
        <taxon>Sordariomycetes</taxon>
        <taxon>Hypocreomycetidae</taxon>
        <taxon>Hypocreales</taxon>
        <taxon>Nectriaceae</taxon>
        <taxon>Dactylonectria</taxon>
    </lineage>
</organism>
<feature type="region of interest" description="Disordered" evidence="1">
    <location>
        <begin position="280"/>
        <end position="343"/>
    </location>
</feature>
<evidence type="ECO:0000313" key="3">
    <source>
        <dbReference type="EMBL" id="KAH7171348.1"/>
    </source>
</evidence>
<reference evidence="3" key="1">
    <citation type="journal article" date="2021" name="Nat. Commun.">
        <title>Genetic determinants of endophytism in the Arabidopsis root mycobiome.</title>
        <authorList>
            <person name="Mesny F."/>
            <person name="Miyauchi S."/>
            <person name="Thiergart T."/>
            <person name="Pickel B."/>
            <person name="Atanasova L."/>
            <person name="Karlsson M."/>
            <person name="Huettel B."/>
            <person name="Barry K.W."/>
            <person name="Haridas S."/>
            <person name="Chen C."/>
            <person name="Bauer D."/>
            <person name="Andreopoulos W."/>
            <person name="Pangilinan J."/>
            <person name="LaButti K."/>
            <person name="Riley R."/>
            <person name="Lipzen A."/>
            <person name="Clum A."/>
            <person name="Drula E."/>
            <person name="Henrissat B."/>
            <person name="Kohler A."/>
            <person name="Grigoriev I.V."/>
            <person name="Martin F.M."/>
            <person name="Hacquard S."/>
        </authorList>
    </citation>
    <scope>NUCLEOTIDE SEQUENCE</scope>
    <source>
        <strain evidence="3">MPI-CAGE-AT-0147</strain>
    </source>
</reference>
<dbReference type="EMBL" id="JAGMUV010000002">
    <property type="protein sequence ID" value="KAH7171348.1"/>
    <property type="molecule type" value="Genomic_DNA"/>
</dbReference>
<comment type="caution">
    <text evidence="3">The sequence shown here is derived from an EMBL/GenBank/DDBJ whole genome shotgun (WGS) entry which is preliminary data.</text>
</comment>
<feature type="region of interest" description="Disordered" evidence="1">
    <location>
        <begin position="195"/>
        <end position="243"/>
    </location>
</feature>
<protein>
    <submittedName>
        <fullName evidence="3">Uncharacterized protein</fullName>
    </submittedName>
</protein>
<feature type="compositionally biased region" description="Polar residues" evidence="1">
    <location>
        <begin position="318"/>
        <end position="327"/>
    </location>
</feature>
<evidence type="ECO:0000256" key="1">
    <source>
        <dbReference type="SAM" id="MobiDB-lite"/>
    </source>
</evidence>